<keyword evidence="9 16" id="KW-0133">Cell shape</keyword>
<dbReference type="NCBIfam" id="NF011685">
    <property type="entry name" value="PRK15105.1"/>
    <property type="match status" value="1"/>
</dbReference>
<evidence type="ECO:0000256" key="13">
    <source>
        <dbReference type="ARBA" id="ARBA00023210"/>
    </source>
</evidence>
<evidence type="ECO:0000256" key="7">
    <source>
        <dbReference type="ARBA" id="ARBA00022692"/>
    </source>
</evidence>
<evidence type="ECO:0000256" key="15">
    <source>
        <dbReference type="ARBA" id="ARBA00023316"/>
    </source>
</evidence>
<protein>
    <recommendedName>
        <fullName evidence="16">Peptidoglycan D,D-transpeptidase FtsI</fullName>
        <ecNumber evidence="16">3.4.16.4</ecNumber>
    </recommendedName>
    <alternativeName>
        <fullName evidence="16">Penicillin-binding protein 3</fullName>
        <shortName evidence="16">PBP-3</shortName>
    </alternativeName>
</protein>
<evidence type="ECO:0000256" key="12">
    <source>
        <dbReference type="ARBA" id="ARBA00023136"/>
    </source>
</evidence>
<dbReference type="SUPFAM" id="SSF56601">
    <property type="entry name" value="beta-lactamase/transpeptidase-like"/>
    <property type="match status" value="1"/>
</dbReference>
<comment type="caution">
    <text evidence="19">The sequence shown here is derived from an EMBL/GenBank/DDBJ whole genome shotgun (WGS) entry which is preliminary data.</text>
</comment>
<feature type="domain" description="Penicillin-binding protein dimerisation" evidence="18">
    <location>
        <begin position="64"/>
        <end position="217"/>
    </location>
</feature>
<dbReference type="InterPro" id="IPR005311">
    <property type="entry name" value="PBP_dimer"/>
</dbReference>
<feature type="transmembrane region" description="Helical" evidence="16">
    <location>
        <begin position="20"/>
        <end position="40"/>
    </location>
</feature>
<name>A0A1A7PRR0_9PAST</name>
<dbReference type="GO" id="GO:0008360">
    <property type="term" value="P:regulation of cell shape"/>
    <property type="evidence" value="ECO:0007669"/>
    <property type="project" value="UniProtKB-KW"/>
</dbReference>
<evidence type="ECO:0000256" key="11">
    <source>
        <dbReference type="ARBA" id="ARBA00022989"/>
    </source>
</evidence>
<keyword evidence="11 16" id="KW-1133">Transmembrane helix</keyword>
<dbReference type="GO" id="GO:0071555">
    <property type="term" value="P:cell wall organization"/>
    <property type="evidence" value="ECO:0007669"/>
    <property type="project" value="UniProtKB-KW"/>
</dbReference>
<comment type="catalytic activity">
    <reaction evidence="16">
        <text>Preferential cleavage: (Ac)2-L-Lys-D-Ala-|-D-Ala. Also transpeptidation of peptidyl-alanyl moieties that are N-acyl substituents of D-alanine.</text>
        <dbReference type="EC" id="3.4.16.4"/>
    </reaction>
</comment>
<dbReference type="PANTHER" id="PTHR30627">
    <property type="entry name" value="PEPTIDOGLYCAN D,D-TRANSPEPTIDASE"/>
    <property type="match status" value="1"/>
</dbReference>
<evidence type="ECO:0000256" key="5">
    <source>
        <dbReference type="ARBA" id="ARBA00022645"/>
    </source>
</evidence>
<keyword evidence="2 16" id="KW-1003">Cell membrane</keyword>
<dbReference type="EMBL" id="JTJR01000026">
    <property type="protein sequence ID" value="OBX04436.1"/>
    <property type="molecule type" value="Genomic_DNA"/>
</dbReference>
<evidence type="ECO:0000313" key="20">
    <source>
        <dbReference type="Proteomes" id="UP000092626"/>
    </source>
</evidence>
<evidence type="ECO:0000313" key="19">
    <source>
        <dbReference type="EMBL" id="OBX04436.1"/>
    </source>
</evidence>
<keyword evidence="4 16" id="KW-0132">Cell division</keyword>
<keyword evidence="6 16" id="KW-0645">Protease</keyword>
<keyword evidence="10 16" id="KW-0573">Peptidoglycan synthesis</keyword>
<organism evidence="19 20">
    <name type="scientific">Gallibacterium genomosp. 3</name>
    <dbReference type="NCBI Taxonomy" id="505345"/>
    <lineage>
        <taxon>Bacteria</taxon>
        <taxon>Pseudomonadati</taxon>
        <taxon>Pseudomonadota</taxon>
        <taxon>Gammaproteobacteria</taxon>
        <taxon>Pasteurellales</taxon>
        <taxon>Pasteurellaceae</taxon>
        <taxon>Gallibacterium</taxon>
    </lineage>
</organism>
<feature type="domain" description="Penicillin-binding protein transpeptidase" evidence="17">
    <location>
        <begin position="256"/>
        <end position="550"/>
    </location>
</feature>
<dbReference type="HAMAP" id="MF_02080">
    <property type="entry name" value="FtsI_transpept"/>
    <property type="match status" value="1"/>
</dbReference>
<keyword evidence="5 16" id="KW-0121">Carboxypeptidase</keyword>
<comment type="function">
    <text evidence="16">Catalyzes cross-linking of the peptidoglycan cell wall at the division septum.</text>
</comment>
<dbReference type="InterPro" id="IPR036138">
    <property type="entry name" value="PBP_dimer_sf"/>
</dbReference>
<keyword evidence="15 16" id="KW-0961">Cell wall biogenesis/degradation</keyword>
<dbReference type="Pfam" id="PF03717">
    <property type="entry name" value="PBP_dimer"/>
    <property type="match status" value="1"/>
</dbReference>
<dbReference type="FunFam" id="3.40.710.10:FF:000003">
    <property type="entry name" value="Peptidoglycan D,D-transpeptidase FtsI"/>
    <property type="match status" value="1"/>
</dbReference>
<keyword evidence="3 16" id="KW-0997">Cell inner membrane</keyword>
<evidence type="ECO:0000259" key="18">
    <source>
        <dbReference type="Pfam" id="PF03717"/>
    </source>
</evidence>
<comment type="similarity">
    <text evidence="16">Belongs to the transpeptidase family. FtsI subfamily.</text>
</comment>
<evidence type="ECO:0000259" key="17">
    <source>
        <dbReference type="Pfam" id="PF00905"/>
    </source>
</evidence>
<keyword evidence="14 16" id="KW-0131">Cell cycle</keyword>
<keyword evidence="8 16" id="KW-0378">Hydrolase</keyword>
<evidence type="ECO:0000256" key="6">
    <source>
        <dbReference type="ARBA" id="ARBA00022670"/>
    </source>
</evidence>
<dbReference type="UniPathway" id="UPA00219"/>
<evidence type="ECO:0000256" key="9">
    <source>
        <dbReference type="ARBA" id="ARBA00022960"/>
    </source>
</evidence>
<dbReference type="STRING" id="505345.QV06_07210"/>
<dbReference type="GO" id="GO:0009002">
    <property type="term" value="F:serine-type D-Ala-D-Ala carboxypeptidase activity"/>
    <property type="evidence" value="ECO:0007669"/>
    <property type="project" value="UniProtKB-UniRule"/>
</dbReference>
<dbReference type="GO" id="GO:0006508">
    <property type="term" value="P:proteolysis"/>
    <property type="evidence" value="ECO:0007669"/>
    <property type="project" value="UniProtKB-KW"/>
</dbReference>
<dbReference type="InterPro" id="IPR012338">
    <property type="entry name" value="Beta-lactam/transpept-like"/>
</dbReference>
<gene>
    <name evidence="16" type="primary">ftsI</name>
    <name evidence="19" type="ORF">QV06_07210</name>
</gene>
<dbReference type="Pfam" id="PF00905">
    <property type="entry name" value="Transpeptidase"/>
    <property type="match status" value="1"/>
</dbReference>
<dbReference type="InterPro" id="IPR050515">
    <property type="entry name" value="Beta-lactam/transpept"/>
</dbReference>
<dbReference type="GO" id="GO:0000917">
    <property type="term" value="P:division septum assembly"/>
    <property type="evidence" value="ECO:0007669"/>
    <property type="project" value="UniProtKB-KW"/>
</dbReference>
<dbReference type="GO" id="GO:0008658">
    <property type="term" value="F:penicillin binding"/>
    <property type="evidence" value="ECO:0007669"/>
    <property type="project" value="InterPro"/>
</dbReference>
<dbReference type="SUPFAM" id="SSF56519">
    <property type="entry name" value="Penicillin binding protein dimerisation domain"/>
    <property type="match status" value="1"/>
</dbReference>
<dbReference type="PANTHER" id="PTHR30627:SF1">
    <property type="entry name" value="PEPTIDOGLYCAN D,D-TRANSPEPTIDASE FTSI"/>
    <property type="match status" value="1"/>
</dbReference>
<dbReference type="GO" id="GO:0005886">
    <property type="term" value="C:plasma membrane"/>
    <property type="evidence" value="ECO:0007669"/>
    <property type="project" value="UniProtKB-SubCell"/>
</dbReference>
<evidence type="ECO:0000256" key="2">
    <source>
        <dbReference type="ARBA" id="ARBA00022475"/>
    </source>
</evidence>
<dbReference type="InterPro" id="IPR037532">
    <property type="entry name" value="FtsI_transpept"/>
</dbReference>
<evidence type="ECO:0000256" key="4">
    <source>
        <dbReference type="ARBA" id="ARBA00022618"/>
    </source>
</evidence>
<dbReference type="EC" id="3.4.16.4" evidence="16"/>
<dbReference type="Gene3D" id="3.40.710.10">
    <property type="entry name" value="DD-peptidase/beta-lactamase superfamily"/>
    <property type="match status" value="1"/>
</dbReference>
<evidence type="ECO:0000256" key="8">
    <source>
        <dbReference type="ARBA" id="ARBA00022801"/>
    </source>
</evidence>
<dbReference type="GO" id="GO:0008955">
    <property type="term" value="F:peptidoglycan glycosyltransferase activity"/>
    <property type="evidence" value="ECO:0007669"/>
    <property type="project" value="InterPro"/>
</dbReference>
<dbReference type="Gene3D" id="3.90.1310.10">
    <property type="entry name" value="Penicillin-binding protein 2a (Domain 2)"/>
    <property type="match status" value="1"/>
</dbReference>
<dbReference type="GO" id="GO:0009252">
    <property type="term" value="P:peptidoglycan biosynthetic process"/>
    <property type="evidence" value="ECO:0007669"/>
    <property type="project" value="UniProtKB-UniRule"/>
</dbReference>
<dbReference type="AlphaFoldDB" id="A0A1A7PRR0"/>
<evidence type="ECO:0000256" key="3">
    <source>
        <dbReference type="ARBA" id="ARBA00022519"/>
    </source>
</evidence>
<dbReference type="Proteomes" id="UP000092626">
    <property type="component" value="Unassembled WGS sequence"/>
</dbReference>
<comment type="pathway">
    <text evidence="16">Cell wall biogenesis; peptidoglycan biosynthesis.</text>
</comment>
<dbReference type="InterPro" id="IPR001460">
    <property type="entry name" value="PCN-bd_Tpept"/>
</dbReference>
<reference evidence="19 20" key="1">
    <citation type="submission" date="2014-11" db="EMBL/GenBank/DDBJ databases">
        <title>Pan-genome of Gallibacterium spp.</title>
        <authorList>
            <person name="Kudirkiene E."/>
            <person name="Bojesen A.M."/>
        </authorList>
    </citation>
    <scope>NUCLEOTIDE SEQUENCE [LARGE SCALE GENOMIC DNA]</scope>
    <source>
        <strain evidence="19 20">59/S3/89</strain>
    </source>
</reference>
<proteinExistence type="inferred from homology"/>
<accession>A0A1A7PRR0</accession>
<evidence type="ECO:0000256" key="14">
    <source>
        <dbReference type="ARBA" id="ARBA00023306"/>
    </source>
</evidence>
<keyword evidence="13 16" id="KW-0717">Septation</keyword>
<keyword evidence="12 16" id="KW-0472">Membrane</keyword>
<sequence length="588" mass="64774">MVRAKIKSSQQTSSFSKGRYIVTIILIMAGLIALIARAAYVQLVNADFYIAEGNKRSLRTEQIPYIRGDILDRNGELLSVSVENYSIIADPKEIFEKNSLMEKDRWQRLAETLNVPLSEVIGRLNKNPKSRFVYLDRQISPTMAKYIHDLKITGVSMRKEYRRFYPTVEESAQLLGYTNIDGQGIEGIEKSFDSLLIGKSGSKTYRRDKSGNIIENISSTQKYDAHDVTLSIDRHLQSMVFREIKKAVAENKAESGTAVLVKISTGEILAMATAPSYNPNNIFGSQAELRRNRAITDTFEPGSTVKPFVVLTALNQKIISPDTVINTKPFVVNGHTIRDVAPRNELSITGILQKSSNVGVSRLSLQMPISVLMNTYHKAGFGMPTNLGLVGEQSGTLPLHRKRWADIERATVAYGYGLTVTPLQLARAYVALGSFGVYRPLSITKVDPPVIGERIYPEKITREVVHMMESVAQPGGGGIAAAVPGYRVAIKTGTAKKLENGQYVDKYIAYTAGIAPASDPQFALVILINNPTAGKYYGGAISAPVFSKIMGHTLRAKNITPDGIEGDTKSAKRIVRIDTLKNENLRDN</sequence>
<dbReference type="RefSeq" id="WP_065237553.1">
    <property type="nucleotide sequence ID" value="NZ_JTJR01000026.1"/>
</dbReference>
<feature type="active site" description="Acyl-ester intermediate" evidence="16">
    <location>
        <position position="303"/>
    </location>
</feature>
<evidence type="ECO:0000256" key="10">
    <source>
        <dbReference type="ARBA" id="ARBA00022984"/>
    </source>
</evidence>
<keyword evidence="7 16" id="KW-0812">Transmembrane</keyword>
<evidence type="ECO:0000256" key="1">
    <source>
        <dbReference type="ARBA" id="ARBA00004370"/>
    </source>
</evidence>
<comment type="subcellular location">
    <subcellularLocation>
        <location evidence="16">Cell inner membrane</location>
        <topology evidence="16">Single-pass membrane protein</topology>
    </subcellularLocation>
    <subcellularLocation>
        <location evidence="1">Membrane</location>
    </subcellularLocation>
</comment>
<dbReference type="PATRIC" id="fig|505345.6.peg.1471"/>
<dbReference type="Gene3D" id="3.30.450.330">
    <property type="match status" value="1"/>
</dbReference>
<dbReference type="Gene3D" id="1.10.150.770">
    <property type="match status" value="1"/>
</dbReference>
<dbReference type="GO" id="GO:0043093">
    <property type="term" value="P:FtsZ-dependent cytokinesis"/>
    <property type="evidence" value="ECO:0007669"/>
    <property type="project" value="UniProtKB-UniRule"/>
</dbReference>
<evidence type="ECO:0000256" key="16">
    <source>
        <dbReference type="HAMAP-Rule" id="MF_02080"/>
    </source>
</evidence>